<name>A0A1D2VRN4_9ASCO</name>
<protein>
    <recommendedName>
        <fullName evidence="5">2,5-diamino-6-ribosylamino-4(3H)-pyrimidinone 5'-phosphate reductase</fullName>
        <ecNumber evidence="4">1.1.1.302</ecNumber>
    </recommendedName>
    <alternativeName>
        <fullName evidence="10">2,5-diamino-6-(5-phospho-D-ribosylamino)pyrimidin-4(3H)-one reductase</fullName>
    </alternativeName>
    <alternativeName>
        <fullName evidence="9">2,5-diamino-6-ribitylamino-4(3H)-pyrimidinone 5'-phosphate synthase</fullName>
    </alternativeName>
</protein>
<dbReference type="GeneID" id="30967982"/>
<dbReference type="InterPro" id="IPR024072">
    <property type="entry name" value="DHFR-like_dom_sf"/>
</dbReference>
<evidence type="ECO:0000256" key="6">
    <source>
        <dbReference type="ARBA" id="ARBA00022619"/>
    </source>
</evidence>
<dbReference type="Pfam" id="PF01872">
    <property type="entry name" value="RibD_C"/>
    <property type="match status" value="1"/>
</dbReference>
<reference evidence="15" key="1">
    <citation type="submission" date="2016-05" db="EMBL/GenBank/DDBJ databases">
        <title>Comparative genomics of biotechnologically important yeasts.</title>
        <authorList>
            <consortium name="DOE Joint Genome Institute"/>
            <person name="Riley R."/>
            <person name="Haridas S."/>
            <person name="Wolfe K.H."/>
            <person name="Lopes M.R."/>
            <person name="Hittinger C.T."/>
            <person name="Goker M."/>
            <person name="Salamov A."/>
            <person name="Wisecaver J."/>
            <person name="Long T.M."/>
            <person name="Aerts A.L."/>
            <person name="Barry K."/>
            <person name="Choi C."/>
            <person name="Clum A."/>
            <person name="Coughlan A.Y."/>
            <person name="Deshpande S."/>
            <person name="Douglass A.P."/>
            <person name="Hanson S.J."/>
            <person name="Klenk H.-P."/>
            <person name="Labutti K."/>
            <person name="Lapidus A."/>
            <person name="Lindquist E."/>
            <person name="Lipzen A."/>
            <person name="Meier-Kolthoff J.P."/>
            <person name="Ohm R.A."/>
            <person name="Otillar R.P."/>
            <person name="Pangilinan J."/>
            <person name="Peng Y."/>
            <person name="Rokas A."/>
            <person name="Rosa C.A."/>
            <person name="Scheuner C."/>
            <person name="Sibirny A.A."/>
            <person name="Slot J.C."/>
            <person name="Stielow J.B."/>
            <person name="Sun H."/>
            <person name="Kurtzman C.P."/>
            <person name="Blackwell M."/>
            <person name="Grigoriev I.V."/>
            <person name="Jeffries T.W."/>
        </authorList>
    </citation>
    <scope>NUCLEOTIDE SEQUENCE [LARGE SCALE GENOMIC DNA]</scope>
    <source>
        <strain evidence="15">DSM 1968</strain>
    </source>
</reference>
<proteinExistence type="inferred from homology"/>
<evidence type="ECO:0000256" key="2">
    <source>
        <dbReference type="ARBA" id="ARBA00005104"/>
    </source>
</evidence>
<dbReference type="GO" id="GO:0008703">
    <property type="term" value="F:5-amino-6-(5-phosphoribosylamino)uracil reductase activity"/>
    <property type="evidence" value="ECO:0007669"/>
    <property type="project" value="EnsemblFungi"/>
</dbReference>
<keyword evidence="7" id="KW-0521">NADP</keyword>
<comment type="pathway">
    <text evidence="2">Cofactor biosynthesis; riboflavin biosynthesis.</text>
</comment>
<evidence type="ECO:0000256" key="8">
    <source>
        <dbReference type="ARBA" id="ARBA00023002"/>
    </source>
</evidence>
<accession>A0A1D2VRN4</accession>
<dbReference type="Proteomes" id="UP000095038">
    <property type="component" value="Unassembled WGS sequence"/>
</dbReference>
<keyword evidence="8" id="KW-0560">Oxidoreductase</keyword>
<evidence type="ECO:0000256" key="4">
    <source>
        <dbReference type="ARBA" id="ARBA00012851"/>
    </source>
</evidence>
<evidence type="ECO:0000256" key="3">
    <source>
        <dbReference type="ARBA" id="ARBA00009723"/>
    </source>
</evidence>
<comment type="catalytic activity">
    <reaction evidence="11">
        <text>2,5-diamino-6-(1-D-ribitylamino)pyrimidin-4(3H)-one 5'-phosphate + NAD(+) = 2,5-diamino-6-(1-D-ribosylamino)pyrimidin-4(3H)-one 5'-phosphate + NADH + H(+)</text>
        <dbReference type="Rhea" id="RHEA:27274"/>
        <dbReference type="ChEBI" id="CHEBI:15378"/>
        <dbReference type="ChEBI" id="CHEBI:57540"/>
        <dbReference type="ChEBI" id="CHEBI:57945"/>
        <dbReference type="ChEBI" id="CHEBI:58890"/>
        <dbReference type="ChEBI" id="CHEBI:59545"/>
        <dbReference type="EC" id="1.1.1.302"/>
    </reaction>
</comment>
<evidence type="ECO:0000256" key="10">
    <source>
        <dbReference type="ARBA" id="ARBA00031630"/>
    </source>
</evidence>
<dbReference type="AlphaFoldDB" id="A0A1D2VRN4"/>
<comment type="similarity">
    <text evidence="3">Belongs to the HTP reductase family.</text>
</comment>
<evidence type="ECO:0000313" key="15">
    <source>
        <dbReference type="Proteomes" id="UP000095038"/>
    </source>
</evidence>
<sequence>MSELIPLPESLKEAIDPYLPTDISHHNANNNCGSEGDEILDDNNRPLPFITLTFAQSLDSRISLGEGTQTKLSHLQTKTMTHYLRYNHDAILIGINTFLTDNPSLNCRYNPENVHPIRPIIIDPNMKSCAANNYNFSNLNQLASKNMGLSPYIIVSMLTYLNLKSDIDQLNNSHSGPTIIPINTTKVKYSNNIELFDWPHLFSLLKNHYHINSIMIEGGAFVINNLLSYNFNLINSLIITIAPVYLGKNAIQVSPDFHLSLLNNHNTNDRNNLTWWTGIQDSVLMFRNK</sequence>
<gene>
    <name evidence="14" type="ORF">ASCRUDRAFT_79153</name>
</gene>
<dbReference type="Gene3D" id="3.40.430.10">
    <property type="entry name" value="Dihydrofolate Reductase, subunit A"/>
    <property type="match status" value="1"/>
</dbReference>
<evidence type="ECO:0000259" key="13">
    <source>
        <dbReference type="Pfam" id="PF01872"/>
    </source>
</evidence>
<dbReference type="SUPFAM" id="SSF53597">
    <property type="entry name" value="Dihydrofolate reductase-like"/>
    <property type="match status" value="1"/>
</dbReference>
<feature type="domain" description="Bacterial bifunctional deaminase-reductase C-terminal" evidence="13">
    <location>
        <begin position="48"/>
        <end position="249"/>
    </location>
</feature>
<dbReference type="InterPro" id="IPR050765">
    <property type="entry name" value="Riboflavin_Biosynth_HTPR"/>
</dbReference>
<evidence type="ECO:0000256" key="9">
    <source>
        <dbReference type="ARBA" id="ARBA00030073"/>
    </source>
</evidence>
<evidence type="ECO:0000256" key="11">
    <source>
        <dbReference type="ARBA" id="ARBA00047550"/>
    </source>
</evidence>
<dbReference type="PANTHER" id="PTHR38011">
    <property type="entry name" value="DIHYDROFOLATE REDUCTASE FAMILY PROTEIN (AFU_ORTHOLOGUE AFUA_8G06820)"/>
    <property type="match status" value="1"/>
</dbReference>
<evidence type="ECO:0000313" key="14">
    <source>
        <dbReference type="EMBL" id="ODV64273.1"/>
    </source>
</evidence>
<dbReference type="GO" id="GO:0009231">
    <property type="term" value="P:riboflavin biosynthetic process"/>
    <property type="evidence" value="ECO:0007669"/>
    <property type="project" value="UniProtKB-KW"/>
</dbReference>
<evidence type="ECO:0000256" key="12">
    <source>
        <dbReference type="ARBA" id="ARBA00049020"/>
    </source>
</evidence>
<organism evidence="14 15">
    <name type="scientific">Ascoidea rubescens DSM 1968</name>
    <dbReference type="NCBI Taxonomy" id="1344418"/>
    <lineage>
        <taxon>Eukaryota</taxon>
        <taxon>Fungi</taxon>
        <taxon>Dikarya</taxon>
        <taxon>Ascomycota</taxon>
        <taxon>Saccharomycotina</taxon>
        <taxon>Saccharomycetes</taxon>
        <taxon>Ascoideaceae</taxon>
        <taxon>Ascoidea</taxon>
    </lineage>
</organism>
<dbReference type="RefSeq" id="XP_020050580.1">
    <property type="nucleotide sequence ID" value="XM_020194346.1"/>
</dbReference>
<dbReference type="STRING" id="1344418.A0A1D2VRN4"/>
<keyword evidence="6" id="KW-0686">Riboflavin biosynthesis</keyword>
<dbReference type="EMBL" id="KV454475">
    <property type="protein sequence ID" value="ODV64273.1"/>
    <property type="molecule type" value="Genomic_DNA"/>
</dbReference>
<dbReference type="PANTHER" id="PTHR38011:SF7">
    <property type="entry name" value="2,5-DIAMINO-6-RIBOSYLAMINO-4(3H)-PYRIMIDINONE 5'-PHOSPHATE REDUCTASE"/>
    <property type="match status" value="1"/>
</dbReference>
<evidence type="ECO:0000256" key="7">
    <source>
        <dbReference type="ARBA" id="ARBA00022857"/>
    </source>
</evidence>
<dbReference type="EC" id="1.1.1.302" evidence="4"/>
<evidence type="ECO:0000256" key="1">
    <source>
        <dbReference type="ARBA" id="ARBA00003555"/>
    </source>
</evidence>
<dbReference type="OrthoDB" id="5432at2759"/>
<comment type="catalytic activity">
    <reaction evidence="12">
        <text>2,5-diamino-6-(1-D-ribitylamino)pyrimidin-4(3H)-one 5'-phosphate + NADP(+) = 2,5-diamino-6-(1-D-ribosylamino)pyrimidin-4(3H)-one 5'-phosphate + NADPH + H(+)</text>
        <dbReference type="Rhea" id="RHEA:27278"/>
        <dbReference type="ChEBI" id="CHEBI:15378"/>
        <dbReference type="ChEBI" id="CHEBI:57783"/>
        <dbReference type="ChEBI" id="CHEBI:58349"/>
        <dbReference type="ChEBI" id="CHEBI:58890"/>
        <dbReference type="ChEBI" id="CHEBI:59545"/>
        <dbReference type="EC" id="1.1.1.302"/>
    </reaction>
</comment>
<dbReference type="InParanoid" id="A0A1D2VRN4"/>
<dbReference type="InterPro" id="IPR002734">
    <property type="entry name" value="RibDG_C"/>
</dbReference>
<evidence type="ECO:0000256" key="5">
    <source>
        <dbReference type="ARBA" id="ARBA00015035"/>
    </source>
</evidence>
<comment type="function">
    <text evidence="1">Catalyzes an early step in riboflavin biosynthesis, the NADPH-dependent reduction of the ribose side chain of 2,5-diamino-6-ribosylamino-4(3H)-pyrimidinone 5'-phosphate, yielding 2,5-diamino-6-ribitylamino-4(3H)-pyrimidinone 5'-phosphate.</text>
</comment>
<keyword evidence="15" id="KW-1185">Reference proteome</keyword>
<dbReference type="FunCoup" id="A0A1D2VRN4">
    <property type="interactions" value="113"/>
</dbReference>